<gene>
    <name evidence="7" type="primary">Dsim\Obp56c</name>
    <name evidence="7" type="ORF">Dsimw501_GD25307</name>
</gene>
<evidence type="ECO:0000256" key="5">
    <source>
        <dbReference type="ARBA" id="ARBA00023157"/>
    </source>
</evidence>
<keyword evidence="5" id="KW-1015">Disulfide bond</keyword>
<evidence type="ECO:0000256" key="6">
    <source>
        <dbReference type="SAM" id="SignalP"/>
    </source>
</evidence>
<dbReference type="PANTHER" id="PTHR11857">
    <property type="entry name" value="ODORANT BINDING PROTEIN-RELATED"/>
    <property type="match status" value="1"/>
</dbReference>
<reference evidence="7" key="2">
    <citation type="submission" date="2014-06" db="EMBL/GenBank/DDBJ databases">
        <authorList>
            <person name="Hu T."/>
            <person name="Eisen M.B."/>
            <person name="Thornton K.R."/>
            <person name="Andolfatto P."/>
        </authorList>
    </citation>
    <scope>NUCLEOTIDE SEQUENCE</scope>
    <source>
        <strain evidence="7">W501</strain>
    </source>
</reference>
<dbReference type="InterPro" id="IPR006170">
    <property type="entry name" value="PBP/GOBP"/>
</dbReference>
<evidence type="ECO:0000256" key="4">
    <source>
        <dbReference type="ARBA" id="ARBA00022729"/>
    </source>
</evidence>
<keyword evidence="3" id="KW-0964">Secreted</keyword>
<evidence type="ECO:0000256" key="3">
    <source>
        <dbReference type="ARBA" id="ARBA00022525"/>
    </source>
</evidence>
<dbReference type="InterPro" id="IPR036728">
    <property type="entry name" value="PBP_GOBP_sf"/>
</dbReference>
<dbReference type="FunFam" id="1.10.238.20:FF:000011">
    <property type="entry name" value="Odorant-binding protein 56c, isoform C"/>
    <property type="match status" value="1"/>
</dbReference>
<reference evidence="7" key="3">
    <citation type="submission" date="2015-04" db="EMBL/GenBank/DDBJ databases">
        <authorList>
            <consortium name="FlyBase"/>
        </authorList>
    </citation>
    <scope>NUCLEOTIDE SEQUENCE</scope>
    <source>
        <strain evidence="7">W501</strain>
    </source>
</reference>
<dbReference type="Gene3D" id="1.10.238.20">
    <property type="entry name" value="Pheromone/general odorant binding protein domain"/>
    <property type="match status" value="1"/>
</dbReference>
<dbReference type="GO" id="GO:0005615">
    <property type="term" value="C:extracellular space"/>
    <property type="evidence" value="ECO:0007669"/>
    <property type="project" value="TreeGrafter"/>
</dbReference>
<protein>
    <submittedName>
        <fullName evidence="7">Odorant-binding protein 56c, isoform C</fullName>
    </submittedName>
</protein>
<organism evidence="7">
    <name type="scientific">Drosophila simulans</name>
    <name type="common">Fruit fly</name>
    <dbReference type="NCBI Taxonomy" id="7240"/>
    <lineage>
        <taxon>Eukaryota</taxon>
        <taxon>Metazoa</taxon>
        <taxon>Ecdysozoa</taxon>
        <taxon>Arthropoda</taxon>
        <taxon>Hexapoda</taxon>
        <taxon>Insecta</taxon>
        <taxon>Pterygota</taxon>
        <taxon>Neoptera</taxon>
        <taxon>Endopterygota</taxon>
        <taxon>Diptera</taxon>
        <taxon>Brachycera</taxon>
        <taxon>Muscomorpha</taxon>
        <taxon>Ephydroidea</taxon>
        <taxon>Drosophilidae</taxon>
        <taxon>Drosophila</taxon>
        <taxon>Sophophora</taxon>
    </lineage>
</organism>
<feature type="signal peptide" evidence="6">
    <location>
        <begin position="1"/>
        <end position="16"/>
    </location>
</feature>
<keyword evidence="4 6" id="KW-0732">Signal</keyword>
<evidence type="ECO:0000256" key="1">
    <source>
        <dbReference type="ARBA" id="ARBA00004613"/>
    </source>
</evidence>
<dbReference type="SUPFAM" id="SSF47565">
    <property type="entry name" value="Insect pheromone/odorant-binding proteins"/>
    <property type="match status" value="1"/>
</dbReference>
<reference evidence="7" key="1">
    <citation type="journal article" date="2013" name="Genome Res.">
        <title>A second-generation assembly of the Drosophila simulans genome provides new insights into patterns of lineage-specific divergence.</title>
        <authorList>
            <person name="Hu T.T."/>
            <person name="Eisen M.B."/>
            <person name="Thornton K.R."/>
            <person name="Andolfatto P."/>
        </authorList>
    </citation>
    <scope>NUCLEOTIDE SEQUENCE [LARGE SCALE GENOMIC DNA]</scope>
    <source>
        <strain evidence="7">W501</strain>
    </source>
</reference>
<sequence length="245" mass="28112">MYFRASLMALLCLTLSEFVPKAWVMFFIYYISFTRSLTVSLNMSMTRTLVPDPPNGTETKLSQEMLRACMRRTEISMSQLKLFHMSLMNSDYNNDNDIAPTPVQSIGDVNNLGDLDFNGNSQMPYLDLKHNEPLQCFVSCLYETLDLDRYNVLLEEAFKNQVQTIIQHEKAEIKECSDLQGKTRCEAAYKLHLCYNHLKTLEAEQRIREILERTEAENEGFGPEGSDFIDGIQHSGEAMTTTKSE</sequence>
<feature type="chain" id="PRO_5005321658" evidence="6">
    <location>
        <begin position="17"/>
        <end position="245"/>
    </location>
</feature>
<dbReference type="AlphaFoldDB" id="A0A0J9RI65"/>
<dbReference type="OrthoDB" id="8034437at2759"/>
<proteinExistence type="inferred from homology"/>
<accession>A0A0J9RI65</accession>
<evidence type="ECO:0000256" key="2">
    <source>
        <dbReference type="ARBA" id="ARBA00008098"/>
    </source>
</evidence>
<dbReference type="Proteomes" id="UP000035880">
    <property type="component" value="Chromosome 2R"/>
</dbReference>
<dbReference type="Pfam" id="PF01395">
    <property type="entry name" value="PBP_GOBP"/>
    <property type="match status" value="1"/>
</dbReference>
<dbReference type="PANTHER" id="PTHR11857:SF43">
    <property type="entry name" value="GEO07291P1-RELATED"/>
    <property type="match status" value="1"/>
</dbReference>
<comment type="subcellular location">
    <subcellularLocation>
        <location evidence="1">Secreted</location>
    </subcellularLocation>
</comment>
<name>A0A0J9RI65_DROSI</name>
<dbReference type="GO" id="GO:0007608">
    <property type="term" value="P:sensory perception of smell"/>
    <property type="evidence" value="ECO:0007669"/>
    <property type="project" value="TreeGrafter"/>
</dbReference>
<dbReference type="CDD" id="cd23992">
    <property type="entry name" value="PBP_GOBP"/>
    <property type="match status" value="1"/>
</dbReference>
<comment type="similarity">
    <text evidence="2">Belongs to the PBP/GOBP family.</text>
</comment>
<dbReference type="EMBL" id="CM002911">
    <property type="protein sequence ID" value="KMY95179.1"/>
    <property type="molecule type" value="Genomic_DNA"/>
</dbReference>
<evidence type="ECO:0000313" key="7">
    <source>
        <dbReference type="EMBL" id="KMY95179.1"/>
    </source>
</evidence>
<dbReference type="GO" id="GO:0005549">
    <property type="term" value="F:odorant binding"/>
    <property type="evidence" value="ECO:0007669"/>
    <property type="project" value="InterPro"/>
</dbReference>